<feature type="signal peptide" evidence="2">
    <location>
        <begin position="1"/>
        <end position="26"/>
    </location>
</feature>
<dbReference type="RefSeq" id="XP_021819965.1">
    <property type="nucleotide sequence ID" value="XM_021964273.1"/>
</dbReference>
<dbReference type="Gramene" id="Pav_sc0000845.1_g090.1.mk:mrna">
    <property type="protein sequence ID" value="Pav_sc0000845.1_g090.1.mk:mrna"/>
    <property type="gene ID" value="Pav_sc0000845.1_g090.1.mk"/>
</dbReference>
<evidence type="ECO:0000256" key="1">
    <source>
        <dbReference type="SAM" id="MobiDB-lite"/>
    </source>
</evidence>
<dbReference type="Proteomes" id="UP000515124">
    <property type="component" value="Unplaced"/>
</dbReference>
<keyword evidence="2" id="KW-0732">Signal</keyword>
<dbReference type="AlphaFoldDB" id="A0A6P5SSZ2"/>
<feature type="region of interest" description="Disordered" evidence="1">
    <location>
        <begin position="147"/>
        <end position="183"/>
    </location>
</feature>
<dbReference type="Pfam" id="PF01190">
    <property type="entry name" value="Pollen_Ole_e_1"/>
    <property type="match status" value="1"/>
</dbReference>
<proteinExistence type="predicted"/>
<organism evidence="3 4">
    <name type="scientific">Prunus avium</name>
    <name type="common">Cherry</name>
    <name type="synonym">Cerasus avium</name>
    <dbReference type="NCBI Taxonomy" id="42229"/>
    <lineage>
        <taxon>Eukaryota</taxon>
        <taxon>Viridiplantae</taxon>
        <taxon>Streptophyta</taxon>
        <taxon>Embryophyta</taxon>
        <taxon>Tracheophyta</taxon>
        <taxon>Spermatophyta</taxon>
        <taxon>Magnoliopsida</taxon>
        <taxon>eudicotyledons</taxon>
        <taxon>Gunneridae</taxon>
        <taxon>Pentapetalae</taxon>
        <taxon>rosids</taxon>
        <taxon>fabids</taxon>
        <taxon>Rosales</taxon>
        <taxon>Rosaceae</taxon>
        <taxon>Amygdaloideae</taxon>
        <taxon>Amygdaleae</taxon>
        <taxon>Prunus</taxon>
    </lineage>
</organism>
<sequence length="329" mass="35699">MLMDWLEKFILAALLILAAAIDGAQADTMVSGTVFCDQCKDGERSLFDYPINGVKVQVACSDSNGQITMSREETTNWFGNYAVKFDGTPDLSGCFAQVSSTGQGSNGCGVSAGPAQSLRLMFRMFDTAMYAVDSLLTQPAQPMSFCPRSANPVAPTPPTPARPLPNPVTPASPPPFRLPPLPKLPPLPPLPPLPSLPPMPPVPFLEATACPHQQWTLPEHKCYWRAVSPDTKVAVVFGLAAARRYGTDLTLLQGLQGRGEPYRTLLREGITAFLNSYNSLQFPYNSIAVVQHLNYGLMGSNRNVLFTALRFIRANSGYGRVPCKFTACK</sequence>
<keyword evidence="3" id="KW-1185">Reference proteome</keyword>
<dbReference type="PANTHER" id="PTHR33210:SF24">
    <property type="entry name" value="POLLEN OLE E 1 ALLERGEN AND EXTENSIN FAMILY PROTEIN"/>
    <property type="match status" value="1"/>
</dbReference>
<dbReference type="KEGG" id="pavi:110761720"/>
<dbReference type="PANTHER" id="PTHR33210">
    <property type="entry name" value="PROTODERMAL FACTOR 1"/>
    <property type="match status" value="1"/>
</dbReference>
<dbReference type="InterPro" id="IPR039923">
    <property type="entry name" value="Protodermal_1"/>
</dbReference>
<feature type="compositionally biased region" description="Pro residues" evidence="1">
    <location>
        <begin position="154"/>
        <end position="183"/>
    </location>
</feature>
<protein>
    <submittedName>
        <fullName evidence="4">Uncharacterized protein LOC110761720</fullName>
    </submittedName>
</protein>
<feature type="chain" id="PRO_5027745122" evidence="2">
    <location>
        <begin position="27"/>
        <end position="329"/>
    </location>
</feature>
<dbReference type="GeneID" id="110761720"/>
<evidence type="ECO:0000256" key="2">
    <source>
        <dbReference type="SAM" id="SignalP"/>
    </source>
</evidence>
<accession>A0A6P5SSZ2</accession>
<gene>
    <name evidence="4" type="primary">LOC110761720</name>
</gene>
<evidence type="ECO:0000313" key="3">
    <source>
        <dbReference type="Proteomes" id="UP000515124"/>
    </source>
</evidence>
<reference evidence="4" key="1">
    <citation type="submission" date="2025-08" db="UniProtKB">
        <authorList>
            <consortium name="RefSeq"/>
        </authorList>
    </citation>
    <scope>IDENTIFICATION</scope>
</reference>
<evidence type="ECO:0000313" key="4">
    <source>
        <dbReference type="RefSeq" id="XP_021819965.1"/>
    </source>
</evidence>
<name>A0A6P5SSZ2_PRUAV</name>